<evidence type="ECO:0000256" key="4">
    <source>
        <dbReference type="ARBA" id="ARBA00022771"/>
    </source>
</evidence>
<comment type="caution">
    <text evidence="14">The sequence shown here is derived from an EMBL/GenBank/DDBJ whole genome shotgun (WGS) entry which is preliminary data.</text>
</comment>
<evidence type="ECO:0000256" key="7">
    <source>
        <dbReference type="ARBA" id="ARBA00023136"/>
    </source>
</evidence>
<evidence type="ECO:0000256" key="6">
    <source>
        <dbReference type="ARBA" id="ARBA00022989"/>
    </source>
</evidence>
<feature type="domain" description="RING-type" evidence="13">
    <location>
        <begin position="1021"/>
        <end position="1060"/>
    </location>
</feature>
<keyword evidence="3 11" id="KW-0812">Transmembrane</keyword>
<dbReference type="InterPro" id="IPR001841">
    <property type="entry name" value="Znf_RING"/>
</dbReference>
<comment type="subcellular location">
    <subcellularLocation>
        <location evidence="1">Membrane</location>
        <topology evidence="1">Multi-pass membrane protein</topology>
    </subcellularLocation>
</comment>
<keyword evidence="7 11" id="KW-0472">Membrane</keyword>
<evidence type="ECO:0000256" key="11">
    <source>
        <dbReference type="SAM" id="Phobius"/>
    </source>
</evidence>
<dbReference type="InterPro" id="IPR058842">
    <property type="entry name" value="DCST1_C"/>
</dbReference>
<sequence length="1086" mass="122202">MAWSPPTATSPSGDDLYRVVRPHRAGHSGELQLETGDVVTDCRNLGNDWTVGRCLNTNTLGIFPSDCLEPLPEGEGEPRWDQQVGAHREGGGSKQSGEESREATPVGTGSVQVLATPPRGRRNTPTPPRNITPTSSRSTPRSTRSTPPANQNNRSTPPKKRRDRQTPPPCVDARRNSAEADDAESVSIVAPPSGGSSHGSLKRLGKPQLVVKPSQDTQPQTITPERKKPPKVPRRLTPQRTPPPAVCARVAMSQPQPQSRPSTPELHHRENGSDADVDCHCRTPIQTPSMHHGRPQLSRTMAYSISISSLDCITNNADNSTNEKIQRQNTQYTDDNGTDETDLGVSAVCYHDYRTLEYPTQQDARALLQGQTPRTRQKPVMRNHDQNPSTGEHQHVYYREKKHKKYTSQTMLSLFAGILIGLVTFAVMYFYLDYWIWVALGVSGATCLLLCIVFTMSRLCCCIAALVLPSTCTPAGRIAVLILLSGLLLDGPVTDIYRNMAEMSRSMGCSAEQSYNQSLLLLQPFDGMMEQLNETITQLQFAATDVKHGLKTLDSHMDDVGKHVNNGHVQLMGAGRSCSAMVRQAFNECASGIDGAMNQCLDVMGALGTVYHQARDVLDRINPDRWASARQQHLYKRQSEKDLPRPDEVEMTRNDKDICEPLDTVAVCQQLNDTNSLCQPSRWAGEAIHGAINATKEAMHKLKLTLKFSASTQPFYDTKVNTSKSIYLVKIKVQHEFARRTQHFHSVIGILKKICPIAVLLLVYTAYVYIKQYVSLDSYDNIYVTKRFRDLDQKHASATGQNLLPLKKYERNYLIDVSISERNQPERGLGRIGMCVLMLHFLLTMTCYMFDYIFYWVLGLINTYGNPGVDVSGRTSLEEVIAGEGIIAELLEVFLKGFHPATLFGYTIDPYTCLPRPHKPSLMYLLILLVIYIALFVLTLTKAYMLRLRNRITGHFYRESEKVRIIFLYNRLLRQRSCMLYTLQRRARQNHRRKQRRRTVSVCQQTWCAPCRVFMSPTVRCLVCGALEDHSFRDCDTEHCHGIYCAECFLDLGQQCPLCRPAEDEDYEEVDTEDMPVYWGSNGIYL</sequence>
<organism evidence="14 15">
    <name type="scientific">Ridgeia piscesae</name>
    <name type="common">Tubeworm</name>
    <dbReference type="NCBI Taxonomy" id="27915"/>
    <lineage>
        <taxon>Eukaryota</taxon>
        <taxon>Metazoa</taxon>
        <taxon>Spiralia</taxon>
        <taxon>Lophotrochozoa</taxon>
        <taxon>Annelida</taxon>
        <taxon>Polychaeta</taxon>
        <taxon>Sedentaria</taxon>
        <taxon>Canalipalpata</taxon>
        <taxon>Sabellida</taxon>
        <taxon>Siboglinidae</taxon>
        <taxon>Ridgeia</taxon>
    </lineage>
</organism>
<name>A0AAD9NSZ2_RIDPI</name>
<evidence type="ECO:0000259" key="12">
    <source>
        <dbReference type="PROSITE" id="PS50002"/>
    </source>
</evidence>
<dbReference type="Gene3D" id="2.30.30.40">
    <property type="entry name" value="SH3 Domains"/>
    <property type="match status" value="1"/>
</dbReference>
<dbReference type="AlphaFoldDB" id="A0AAD9NSZ2"/>
<feature type="transmembrane region" description="Helical" evidence="11">
    <location>
        <begin position="411"/>
        <end position="430"/>
    </location>
</feature>
<dbReference type="PANTHER" id="PTHR21041">
    <property type="entry name" value="DENDRITIC CELL-SPECIFIC TRANSMEMBRANE PROTEIN"/>
    <property type="match status" value="1"/>
</dbReference>
<keyword evidence="2 9" id="KW-0728">SH3 domain</keyword>
<feature type="transmembrane region" description="Helical" evidence="11">
    <location>
        <begin position="750"/>
        <end position="770"/>
    </location>
</feature>
<keyword evidence="5" id="KW-0862">Zinc</keyword>
<evidence type="ECO:0000313" key="14">
    <source>
        <dbReference type="EMBL" id="KAK2181285.1"/>
    </source>
</evidence>
<evidence type="ECO:0000256" key="10">
    <source>
        <dbReference type="SAM" id="MobiDB-lite"/>
    </source>
</evidence>
<feature type="region of interest" description="Disordered" evidence="10">
    <location>
        <begin position="372"/>
        <end position="394"/>
    </location>
</feature>
<evidence type="ECO:0000256" key="9">
    <source>
        <dbReference type="PROSITE-ProRule" id="PRU00192"/>
    </source>
</evidence>
<dbReference type="Proteomes" id="UP001209878">
    <property type="component" value="Unassembled WGS sequence"/>
</dbReference>
<evidence type="ECO:0000259" key="13">
    <source>
        <dbReference type="PROSITE" id="PS50089"/>
    </source>
</evidence>
<gene>
    <name evidence="14" type="ORF">NP493_402g01048</name>
</gene>
<dbReference type="PROSITE" id="PS50089">
    <property type="entry name" value="ZF_RING_2"/>
    <property type="match status" value="1"/>
</dbReference>
<dbReference type="InterPro" id="IPR051856">
    <property type="entry name" value="CSR-E3_Ligase_Protein"/>
</dbReference>
<feature type="compositionally biased region" description="Low complexity" evidence="10">
    <location>
        <begin position="253"/>
        <end position="262"/>
    </location>
</feature>
<dbReference type="Pfam" id="PF26037">
    <property type="entry name" value="zf-RING_DCST1_C"/>
    <property type="match status" value="1"/>
</dbReference>
<feature type="transmembrane region" description="Helical" evidence="11">
    <location>
        <begin position="436"/>
        <end position="456"/>
    </location>
</feature>
<dbReference type="GO" id="GO:0008270">
    <property type="term" value="F:zinc ion binding"/>
    <property type="evidence" value="ECO:0007669"/>
    <property type="project" value="UniProtKB-KW"/>
</dbReference>
<dbReference type="SUPFAM" id="SSF50044">
    <property type="entry name" value="SH3-domain"/>
    <property type="match status" value="1"/>
</dbReference>
<evidence type="ECO:0000256" key="8">
    <source>
        <dbReference type="PROSITE-ProRule" id="PRU00175"/>
    </source>
</evidence>
<feature type="transmembrane region" description="Helical" evidence="11">
    <location>
        <begin position="832"/>
        <end position="858"/>
    </location>
</feature>
<dbReference type="InterPro" id="IPR001452">
    <property type="entry name" value="SH3_domain"/>
</dbReference>
<dbReference type="SMART" id="SM00326">
    <property type="entry name" value="SH3"/>
    <property type="match status" value="1"/>
</dbReference>
<keyword evidence="15" id="KW-1185">Reference proteome</keyword>
<evidence type="ECO:0000256" key="3">
    <source>
        <dbReference type="ARBA" id="ARBA00022692"/>
    </source>
</evidence>
<dbReference type="InterPro" id="IPR036028">
    <property type="entry name" value="SH3-like_dom_sf"/>
</dbReference>
<dbReference type="Pfam" id="PF00018">
    <property type="entry name" value="SH3_1"/>
    <property type="match status" value="1"/>
</dbReference>
<keyword evidence="4 8" id="KW-0479">Metal-binding</keyword>
<dbReference type="PANTHER" id="PTHR21041:SF9">
    <property type="entry name" value="DENDRITIC CELL-SPECIFIC TRANSMEMBRANE PROTEIN-LIKE DOMAIN-CONTAINING PROTEIN"/>
    <property type="match status" value="1"/>
</dbReference>
<evidence type="ECO:0000313" key="15">
    <source>
        <dbReference type="Proteomes" id="UP001209878"/>
    </source>
</evidence>
<feature type="domain" description="SH3" evidence="12">
    <location>
        <begin position="12"/>
        <end position="73"/>
    </location>
</feature>
<proteinExistence type="predicted"/>
<feature type="compositionally biased region" description="Polar residues" evidence="10">
    <location>
        <begin position="214"/>
        <end position="223"/>
    </location>
</feature>
<dbReference type="InterPro" id="IPR012858">
    <property type="entry name" value="DC_STAMP-like"/>
</dbReference>
<feature type="region of interest" description="Disordered" evidence="10">
    <location>
        <begin position="69"/>
        <end position="278"/>
    </location>
</feature>
<accession>A0AAD9NSZ2</accession>
<dbReference type="GO" id="GO:0016020">
    <property type="term" value="C:membrane"/>
    <property type="evidence" value="ECO:0007669"/>
    <property type="project" value="UniProtKB-SubCell"/>
</dbReference>
<keyword evidence="4 8" id="KW-0863">Zinc-finger</keyword>
<dbReference type="EMBL" id="JAODUO010000403">
    <property type="protein sequence ID" value="KAK2181285.1"/>
    <property type="molecule type" value="Genomic_DNA"/>
</dbReference>
<protein>
    <submittedName>
        <fullName evidence="14">Uncharacterized protein</fullName>
    </submittedName>
</protein>
<evidence type="ECO:0000256" key="2">
    <source>
        <dbReference type="ARBA" id="ARBA00022443"/>
    </source>
</evidence>
<feature type="compositionally biased region" description="Basic and acidic residues" evidence="10">
    <location>
        <begin position="76"/>
        <end position="102"/>
    </location>
</feature>
<feature type="compositionally biased region" description="Low complexity" evidence="10">
    <location>
        <begin position="131"/>
        <end position="148"/>
    </location>
</feature>
<dbReference type="Pfam" id="PF07782">
    <property type="entry name" value="DC_STAMP"/>
    <property type="match status" value="1"/>
</dbReference>
<evidence type="ECO:0000256" key="5">
    <source>
        <dbReference type="ARBA" id="ARBA00022833"/>
    </source>
</evidence>
<keyword evidence="6 11" id="KW-1133">Transmembrane helix</keyword>
<dbReference type="PROSITE" id="PS50002">
    <property type="entry name" value="SH3"/>
    <property type="match status" value="1"/>
</dbReference>
<feature type="transmembrane region" description="Helical" evidence="11">
    <location>
        <begin position="922"/>
        <end position="941"/>
    </location>
</feature>
<feature type="compositionally biased region" description="Basic and acidic residues" evidence="10">
    <location>
        <begin position="265"/>
        <end position="278"/>
    </location>
</feature>
<evidence type="ECO:0000256" key="1">
    <source>
        <dbReference type="ARBA" id="ARBA00004141"/>
    </source>
</evidence>
<dbReference type="CDD" id="cd00174">
    <property type="entry name" value="SH3"/>
    <property type="match status" value="1"/>
</dbReference>
<reference evidence="14" key="1">
    <citation type="journal article" date="2023" name="Mol. Biol. Evol.">
        <title>Third-Generation Sequencing Reveals the Adaptive Role of the Epigenome in Three Deep-Sea Polychaetes.</title>
        <authorList>
            <person name="Perez M."/>
            <person name="Aroh O."/>
            <person name="Sun Y."/>
            <person name="Lan Y."/>
            <person name="Juniper S.K."/>
            <person name="Young C.R."/>
            <person name="Angers B."/>
            <person name="Qian P.Y."/>
        </authorList>
    </citation>
    <scope>NUCLEOTIDE SEQUENCE</scope>
    <source>
        <strain evidence="14">R07B-5</strain>
    </source>
</reference>